<evidence type="ECO:0000256" key="2">
    <source>
        <dbReference type="ARBA" id="ARBA00023125"/>
    </source>
</evidence>
<comment type="caution">
    <text evidence="5">The sequence shown here is derived from an EMBL/GenBank/DDBJ whole genome shotgun (WGS) entry which is preliminary data.</text>
</comment>
<dbReference type="InterPro" id="IPR011711">
    <property type="entry name" value="GntR_C"/>
</dbReference>
<dbReference type="Proteomes" id="UP001237105">
    <property type="component" value="Unassembled WGS sequence"/>
</dbReference>
<dbReference type="Pfam" id="PF00392">
    <property type="entry name" value="GntR"/>
    <property type="match status" value="1"/>
</dbReference>
<dbReference type="PRINTS" id="PR00035">
    <property type="entry name" value="HTHGNTR"/>
</dbReference>
<evidence type="ECO:0000313" key="6">
    <source>
        <dbReference type="Proteomes" id="UP001237105"/>
    </source>
</evidence>
<name>A0ABT6T2E7_9ACTN</name>
<dbReference type="Gene3D" id="1.20.120.530">
    <property type="entry name" value="GntR ligand-binding domain-like"/>
    <property type="match status" value="1"/>
</dbReference>
<keyword evidence="6" id="KW-1185">Reference proteome</keyword>
<evidence type="ECO:0000259" key="4">
    <source>
        <dbReference type="PROSITE" id="PS50949"/>
    </source>
</evidence>
<keyword evidence="1" id="KW-0805">Transcription regulation</keyword>
<dbReference type="Pfam" id="PF07729">
    <property type="entry name" value="FCD"/>
    <property type="match status" value="1"/>
</dbReference>
<dbReference type="RefSeq" id="WP_282537907.1">
    <property type="nucleotide sequence ID" value="NZ_JASCIS010000031.1"/>
</dbReference>
<dbReference type="Gene3D" id="1.10.10.10">
    <property type="entry name" value="Winged helix-like DNA-binding domain superfamily/Winged helix DNA-binding domain"/>
    <property type="match status" value="1"/>
</dbReference>
<dbReference type="InterPro" id="IPR036390">
    <property type="entry name" value="WH_DNA-bd_sf"/>
</dbReference>
<keyword evidence="3" id="KW-0804">Transcription</keyword>
<dbReference type="EMBL" id="JASCIS010000031">
    <property type="protein sequence ID" value="MDI3422044.1"/>
    <property type="molecule type" value="Genomic_DNA"/>
</dbReference>
<dbReference type="PANTHER" id="PTHR43537:SF24">
    <property type="entry name" value="GLUCONATE OPERON TRANSCRIPTIONAL REPRESSOR"/>
    <property type="match status" value="1"/>
</dbReference>
<feature type="domain" description="HTH gntR-type" evidence="4">
    <location>
        <begin position="12"/>
        <end position="79"/>
    </location>
</feature>
<evidence type="ECO:0000313" key="5">
    <source>
        <dbReference type="EMBL" id="MDI3422044.1"/>
    </source>
</evidence>
<dbReference type="CDD" id="cd07377">
    <property type="entry name" value="WHTH_GntR"/>
    <property type="match status" value="1"/>
</dbReference>
<dbReference type="SUPFAM" id="SSF48008">
    <property type="entry name" value="GntR ligand-binding domain-like"/>
    <property type="match status" value="1"/>
</dbReference>
<protein>
    <submittedName>
        <fullName evidence="5">GntR family transcriptional regulator</fullName>
    </submittedName>
</protein>
<evidence type="ECO:0000256" key="3">
    <source>
        <dbReference type="ARBA" id="ARBA00023163"/>
    </source>
</evidence>
<sequence length="240" mass="26189">MVERPEQTESVPSKTDQLAVVIRDAIRRGELAGGALYSAQELGQRFGVSRTPVREALLRLADAGLVTIEKNRGVRIATASESDLAEIFTLRLLLEPPAARRAAARMSPDELHRMDTALQEMRDTAEDVEAFYAADHRFHQAILHGSGNSRLAGQVANLRDAITLQGRRTIPGRREARQVIAEHERIARAITARAPSGAAHAMRQHLLNSAELLVGDEESVGYLDWQEWVGGGCCGPTEGA</sequence>
<keyword evidence="2" id="KW-0238">DNA-binding</keyword>
<dbReference type="PANTHER" id="PTHR43537">
    <property type="entry name" value="TRANSCRIPTIONAL REGULATOR, GNTR FAMILY"/>
    <property type="match status" value="1"/>
</dbReference>
<dbReference type="PROSITE" id="PS50949">
    <property type="entry name" value="HTH_GNTR"/>
    <property type="match status" value="1"/>
</dbReference>
<dbReference type="SMART" id="SM00345">
    <property type="entry name" value="HTH_GNTR"/>
    <property type="match status" value="1"/>
</dbReference>
<dbReference type="InterPro" id="IPR036388">
    <property type="entry name" value="WH-like_DNA-bd_sf"/>
</dbReference>
<dbReference type="InterPro" id="IPR000524">
    <property type="entry name" value="Tscrpt_reg_HTH_GntR"/>
</dbReference>
<dbReference type="SMART" id="SM00895">
    <property type="entry name" value="FCD"/>
    <property type="match status" value="1"/>
</dbReference>
<dbReference type="InterPro" id="IPR008920">
    <property type="entry name" value="TF_FadR/GntR_C"/>
</dbReference>
<gene>
    <name evidence="5" type="ORF">QIT00_26410</name>
</gene>
<evidence type="ECO:0000256" key="1">
    <source>
        <dbReference type="ARBA" id="ARBA00023015"/>
    </source>
</evidence>
<accession>A0ABT6T2E7</accession>
<reference evidence="5 6" key="1">
    <citation type="submission" date="2023-05" db="EMBL/GenBank/DDBJ databases">
        <title>Draft genome sequence of Streptomyces sp. B-S-A12 isolated from a cave soil in Thailand.</title>
        <authorList>
            <person name="Chamroensaksri N."/>
            <person name="Muangham S."/>
        </authorList>
    </citation>
    <scope>NUCLEOTIDE SEQUENCE [LARGE SCALE GENOMIC DNA]</scope>
    <source>
        <strain evidence="5 6">B-S-A12</strain>
    </source>
</reference>
<proteinExistence type="predicted"/>
<organism evidence="5 6">
    <name type="scientific">Streptomyces luteolus</name>
    <dbReference type="NCBI Taxonomy" id="3043615"/>
    <lineage>
        <taxon>Bacteria</taxon>
        <taxon>Bacillati</taxon>
        <taxon>Actinomycetota</taxon>
        <taxon>Actinomycetes</taxon>
        <taxon>Kitasatosporales</taxon>
        <taxon>Streptomycetaceae</taxon>
        <taxon>Streptomyces</taxon>
    </lineage>
</organism>
<dbReference type="SUPFAM" id="SSF46785">
    <property type="entry name" value="Winged helix' DNA-binding domain"/>
    <property type="match status" value="1"/>
</dbReference>